<keyword evidence="9" id="KW-0157">Chromophore</keyword>
<feature type="domain" description="Phytochrome chromophore attachment site" evidence="11">
    <location>
        <begin position="144"/>
        <end position="306"/>
    </location>
</feature>
<accession>A0A1H5N2W3</accession>
<dbReference type="GO" id="GO:0000155">
    <property type="term" value="F:phosphorelay sensor kinase activity"/>
    <property type="evidence" value="ECO:0007669"/>
    <property type="project" value="InterPro"/>
</dbReference>
<dbReference type="InterPro" id="IPR001294">
    <property type="entry name" value="Phytochrome"/>
</dbReference>
<comment type="similarity">
    <text evidence="2">In the N-terminal section; belongs to the phytochrome family.</text>
</comment>
<keyword evidence="14" id="KW-1185">Reference proteome</keyword>
<evidence type="ECO:0000256" key="3">
    <source>
        <dbReference type="ARBA" id="ARBA00012438"/>
    </source>
</evidence>
<name>A0A1H5N2W3_9FLAO</name>
<evidence type="ECO:0000256" key="7">
    <source>
        <dbReference type="ARBA" id="ARBA00022679"/>
    </source>
</evidence>
<evidence type="ECO:0000259" key="12">
    <source>
        <dbReference type="PROSITE" id="PS50109"/>
    </source>
</evidence>
<dbReference type="STRING" id="390640.SAMN04488034_103253"/>
<dbReference type="InterPro" id="IPR035965">
    <property type="entry name" value="PAS-like_dom_sf"/>
</dbReference>
<dbReference type="GO" id="GO:0006355">
    <property type="term" value="P:regulation of DNA-templated transcription"/>
    <property type="evidence" value="ECO:0007669"/>
    <property type="project" value="InterPro"/>
</dbReference>
<evidence type="ECO:0000256" key="10">
    <source>
        <dbReference type="ARBA" id="ARBA00023170"/>
    </source>
</evidence>
<dbReference type="InterPro" id="IPR036097">
    <property type="entry name" value="HisK_dim/P_sf"/>
</dbReference>
<dbReference type="GO" id="GO:0009584">
    <property type="term" value="P:detection of visible light"/>
    <property type="evidence" value="ECO:0007669"/>
    <property type="project" value="InterPro"/>
</dbReference>
<dbReference type="Pfam" id="PF02518">
    <property type="entry name" value="HATPase_c"/>
    <property type="match status" value="1"/>
</dbReference>
<dbReference type="InterPro" id="IPR036890">
    <property type="entry name" value="HATPase_C_sf"/>
</dbReference>
<dbReference type="InterPro" id="IPR050351">
    <property type="entry name" value="BphY/WalK/GraS-like"/>
</dbReference>
<dbReference type="InterPro" id="IPR029016">
    <property type="entry name" value="GAF-like_dom_sf"/>
</dbReference>
<comment type="catalytic activity">
    <reaction evidence="1">
        <text>ATP + protein L-histidine = ADP + protein N-phospho-L-histidine.</text>
        <dbReference type="EC" id="2.7.13.3"/>
    </reaction>
</comment>
<dbReference type="PROSITE" id="PS50046">
    <property type="entry name" value="PHYTOCHROME_2"/>
    <property type="match status" value="1"/>
</dbReference>
<evidence type="ECO:0000256" key="5">
    <source>
        <dbReference type="ARBA" id="ARBA00022553"/>
    </source>
</evidence>
<dbReference type="Gene3D" id="1.10.287.130">
    <property type="match status" value="1"/>
</dbReference>
<dbReference type="InterPro" id="IPR005467">
    <property type="entry name" value="His_kinase_dom"/>
</dbReference>
<evidence type="ECO:0000313" key="13">
    <source>
        <dbReference type="EMBL" id="SEE95277.1"/>
    </source>
</evidence>
<dbReference type="InterPro" id="IPR003018">
    <property type="entry name" value="GAF"/>
</dbReference>
<evidence type="ECO:0000256" key="2">
    <source>
        <dbReference type="ARBA" id="ARBA00006402"/>
    </source>
</evidence>
<keyword evidence="4" id="KW-0600">Photoreceptor protein</keyword>
<dbReference type="PANTHER" id="PTHR42878">
    <property type="entry name" value="TWO-COMPONENT HISTIDINE KINASE"/>
    <property type="match status" value="1"/>
</dbReference>
<dbReference type="Gene3D" id="3.30.450.20">
    <property type="entry name" value="PAS domain"/>
    <property type="match status" value="1"/>
</dbReference>
<dbReference type="Proteomes" id="UP000199448">
    <property type="component" value="Unassembled WGS sequence"/>
</dbReference>
<keyword evidence="7" id="KW-0808">Transferase</keyword>
<dbReference type="Pfam" id="PF01590">
    <property type="entry name" value="GAF"/>
    <property type="match status" value="1"/>
</dbReference>
<dbReference type="Pfam" id="PF08446">
    <property type="entry name" value="PAS_2"/>
    <property type="match status" value="1"/>
</dbReference>
<feature type="domain" description="Histidine kinase" evidence="12">
    <location>
        <begin position="526"/>
        <end position="741"/>
    </location>
</feature>
<dbReference type="InterPro" id="IPR003594">
    <property type="entry name" value="HATPase_dom"/>
</dbReference>
<dbReference type="SMART" id="SM00388">
    <property type="entry name" value="HisKA"/>
    <property type="match status" value="1"/>
</dbReference>
<evidence type="ECO:0000256" key="4">
    <source>
        <dbReference type="ARBA" id="ARBA00022543"/>
    </source>
</evidence>
<dbReference type="InterPro" id="IPR043150">
    <property type="entry name" value="Phytochrome_PHY_sf"/>
</dbReference>
<protein>
    <recommendedName>
        <fullName evidence="3">histidine kinase</fullName>
        <ecNumber evidence="3">2.7.13.3</ecNumber>
    </recommendedName>
</protein>
<dbReference type="SUPFAM" id="SSF55785">
    <property type="entry name" value="PYP-like sensor domain (PAS domain)"/>
    <property type="match status" value="1"/>
</dbReference>
<dbReference type="InterPro" id="IPR003661">
    <property type="entry name" value="HisK_dim/P_dom"/>
</dbReference>
<dbReference type="PRINTS" id="PR01033">
    <property type="entry name" value="PHYTOCHROME"/>
</dbReference>
<keyword evidence="5" id="KW-0597">Phosphoprotein</keyword>
<evidence type="ECO:0000259" key="11">
    <source>
        <dbReference type="PROSITE" id="PS50046"/>
    </source>
</evidence>
<dbReference type="CDD" id="cd00082">
    <property type="entry name" value="HisKA"/>
    <property type="match status" value="1"/>
</dbReference>
<dbReference type="SUPFAM" id="SSF55781">
    <property type="entry name" value="GAF domain-like"/>
    <property type="match status" value="2"/>
</dbReference>
<keyword evidence="10" id="KW-0675">Receptor</keyword>
<dbReference type="GO" id="GO:0009881">
    <property type="term" value="F:photoreceptor activity"/>
    <property type="evidence" value="ECO:0007669"/>
    <property type="project" value="UniProtKB-KW"/>
</dbReference>
<dbReference type="Gene3D" id="3.30.450.270">
    <property type="match status" value="1"/>
</dbReference>
<sequence>MALTSRKYPEKIDLDNCAKEPIHIIGKTQEYGVILVCDPLSLKITQAGANSLEYFSIAGNELLDEPLARLLGEEQVSFFKDKLAVKDTALPLQVKVNGKDFLLLAHFSGINLVLEFEPLEEVSDSFFFQKHLTRILNKLQASGSIAELCRSAALLTQQIFGYDRVMIYKFDEEWNGEVVAERKAPEMESWLGLKYPATDIPPQSRALFLKNRVRMIADVHYTPQAILPEISPLTEKPLDLSHLDLRAVSPIHIEYLINMEVGASMTSAIVVGGKLWGLIACHHRTAKFISYYQRESARFLAEMFSTKIALQESNNFIKNTEVSEKIRNQLVEQIRERNGLFEALAEGPVKFTDLISCSGGALYFQGEWKFCGSVPEKEKMDSLLQNFIARKEENLFFTRKLSELFPEADSYKKKISGLLSLRLAEDKYILWLRPEEVENVNWGGDPANKAFYDEEKKRLSPRKSFSKWSEQVTGVSKAFKDYDISVVKTLGENISHILLARQRHEIEALNEKLLEANKELELFSYGLSHDLRAPIRGLEGYLQILTEDYGHSLDEDGQKLLKMGSDLIQKTHSLIDDILSYSRISQLGALRLQEIPVKDLINEFLEMINVRANYPHTRLMVQEDLPAMKGDRRMLLQLWSNLISNALKYSAQKENPEVQIGMTIKNEEQVYFISDNGIGIDEKDFGQIFESFTRVAGKDFKGSGIGLAIVKKIIDKHRGEIWVESAGNEGTTFYFYTNPGEGK</sequence>
<dbReference type="InterPro" id="IPR013515">
    <property type="entry name" value="Phytochrome_cen-reg"/>
</dbReference>
<dbReference type="EMBL" id="FNUG01000003">
    <property type="protein sequence ID" value="SEE95277.1"/>
    <property type="molecule type" value="Genomic_DNA"/>
</dbReference>
<dbReference type="Gene3D" id="3.30.565.10">
    <property type="entry name" value="Histidine kinase-like ATPase, C-terminal domain"/>
    <property type="match status" value="1"/>
</dbReference>
<evidence type="ECO:0000256" key="9">
    <source>
        <dbReference type="ARBA" id="ARBA00022991"/>
    </source>
</evidence>
<evidence type="ECO:0000313" key="14">
    <source>
        <dbReference type="Proteomes" id="UP000199448"/>
    </source>
</evidence>
<evidence type="ECO:0000256" key="1">
    <source>
        <dbReference type="ARBA" id="ARBA00000085"/>
    </source>
</evidence>
<dbReference type="GO" id="GO:0007234">
    <property type="term" value="P:osmosensory signaling via phosphorelay pathway"/>
    <property type="evidence" value="ECO:0007669"/>
    <property type="project" value="TreeGrafter"/>
</dbReference>
<dbReference type="SUPFAM" id="SSF47384">
    <property type="entry name" value="Homodimeric domain of signal transducing histidine kinase"/>
    <property type="match status" value="1"/>
</dbReference>
<reference evidence="13 14" key="1">
    <citation type="submission" date="2016-10" db="EMBL/GenBank/DDBJ databases">
        <authorList>
            <person name="de Groot N.N."/>
        </authorList>
    </citation>
    <scope>NUCLEOTIDE SEQUENCE [LARGE SCALE GENOMIC DNA]</scope>
    <source>
        <strain evidence="13 14">DSM 23553</strain>
    </source>
</reference>
<dbReference type="Pfam" id="PF00512">
    <property type="entry name" value="HisKA"/>
    <property type="match status" value="1"/>
</dbReference>
<dbReference type="OrthoDB" id="9781208at2"/>
<keyword evidence="8 13" id="KW-0418">Kinase</keyword>
<dbReference type="GO" id="GO:0000156">
    <property type="term" value="F:phosphorelay response regulator activity"/>
    <property type="evidence" value="ECO:0007669"/>
    <property type="project" value="TreeGrafter"/>
</dbReference>
<evidence type="ECO:0000256" key="6">
    <source>
        <dbReference type="ARBA" id="ARBA00022606"/>
    </source>
</evidence>
<evidence type="ECO:0000256" key="8">
    <source>
        <dbReference type="ARBA" id="ARBA00022777"/>
    </source>
</evidence>
<dbReference type="Gene3D" id="3.30.450.40">
    <property type="match status" value="1"/>
</dbReference>
<keyword evidence="6" id="KW-0716">Sensory transduction</keyword>
<dbReference type="Pfam" id="PF00360">
    <property type="entry name" value="PHY"/>
    <property type="match status" value="1"/>
</dbReference>
<dbReference type="RefSeq" id="WP_093113191.1">
    <property type="nucleotide sequence ID" value="NZ_FNGG01000003.1"/>
</dbReference>
<proteinExistence type="inferred from homology"/>
<dbReference type="SMART" id="SM00065">
    <property type="entry name" value="GAF"/>
    <property type="match status" value="1"/>
</dbReference>
<gene>
    <name evidence="13" type="ORF">SAMN04488034_103253</name>
</gene>
<organism evidence="13 14">
    <name type="scientific">Salinimicrobium catena</name>
    <dbReference type="NCBI Taxonomy" id="390640"/>
    <lineage>
        <taxon>Bacteria</taxon>
        <taxon>Pseudomonadati</taxon>
        <taxon>Bacteroidota</taxon>
        <taxon>Flavobacteriia</taxon>
        <taxon>Flavobacteriales</taxon>
        <taxon>Flavobacteriaceae</taxon>
        <taxon>Salinimicrobium</taxon>
    </lineage>
</organism>
<dbReference type="EC" id="2.7.13.3" evidence="3"/>
<dbReference type="InterPro" id="IPR013654">
    <property type="entry name" value="PAS_2"/>
</dbReference>
<dbReference type="InterPro" id="IPR016132">
    <property type="entry name" value="Phyto_chromo_attachment"/>
</dbReference>
<dbReference type="PROSITE" id="PS50109">
    <property type="entry name" value="HIS_KIN"/>
    <property type="match status" value="1"/>
</dbReference>
<dbReference type="GO" id="GO:0030295">
    <property type="term" value="F:protein kinase activator activity"/>
    <property type="evidence" value="ECO:0007669"/>
    <property type="project" value="TreeGrafter"/>
</dbReference>
<dbReference type="AlphaFoldDB" id="A0A1H5N2W3"/>
<dbReference type="SUPFAM" id="SSF55874">
    <property type="entry name" value="ATPase domain of HSP90 chaperone/DNA topoisomerase II/histidine kinase"/>
    <property type="match status" value="1"/>
</dbReference>
<dbReference type="SMART" id="SM00387">
    <property type="entry name" value="HATPase_c"/>
    <property type="match status" value="1"/>
</dbReference>
<dbReference type="FunFam" id="3.30.565.10:FF:000006">
    <property type="entry name" value="Sensor histidine kinase WalK"/>
    <property type="match status" value="1"/>
</dbReference>
<dbReference type="PANTHER" id="PTHR42878:SF15">
    <property type="entry name" value="BACTERIOPHYTOCHROME"/>
    <property type="match status" value="1"/>
</dbReference>